<organism evidence="2 3">
    <name type="scientific">Rhodovarius crocodyli</name>
    <dbReference type="NCBI Taxonomy" id="1979269"/>
    <lineage>
        <taxon>Bacteria</taxon>
        <taxon>Pseudomonadati</taxon>
        <taxon>Pseudomonadota</taxon>
        <taxon>Alphaproteobacteria</taxon>
        <taxon>Acetobacterales</taxon>
        <taxon>Roseomonadaceae</taxon>
        <taxon>Rhodovarius</taxon>
    </lineage>
</organism>
<dbReference type="InterPro" id="IPR045386">
    <property type="entry name" value="DUF6525"/>
</dbReference>
<feature type="region of interest" description="Disordered" evidence="1">
    <location>
        <begin position="1"/>
        <end position="23"/>
    </location>
</feature>
<feature type="compositionally biased region" description="Polar residues" evidence="1">
    <location>
        <begin position="1"/>
        <end position="18"/>
    </location>
</feature>
<dbReference type="AlphaFoldDB" id="A0A437M104"/>
<protein>
    <submittedName>
        <fullName evidence="2">Uncharacterized protein</fullName>
    </submittedName>
</protein>
<proteinExistence type="predicted"/>
<sequence length="91" mass="10188">MSASANDQPPAGASTTDSTHAEEMAAFDALPGRVRWKLDNALRPWSAVNLLARWQRCASVYGRQRATERAVAEIERADLQEIEARRRHGRD</sequence>
<evidence type="ECO:0000256" key="1">
    <source>
        <dbReference type="SAM" id="MobiDB-lite"/>
    </source>
</evidence>
<keyword evidence="3" id="KW-1185">Reference proteome</keyword>
<name>A0A437M104_9PROT</name>
<dbReference type="EMBL" id="SACL01000011">
    <property type="protein sequence ID" value="RVT91399.1"/>
    <property type="molecule type" value="Genomic_DNA"/>
</dbReference>
<reference evidence="2 3" key="1">
    <citation type="submission" date="2019-01" db="EMBL/GenBank/DDBJ databases">
        <authorList>
            <person name="Chen W.-M."/>
        </authorList>
    </citation>
    <scope>NUCLEOTIDE SEQUENCE [LARGE SCALE GENOMIC DNA]</scope>
    <source>
        <strain evidence="2 3">CCP-6</strain>
    </source>
</reference>
<accession>A0A437M104</accession>
<gene>
    <name evidence="2" type="ORF">EOD42_22350</name>
</gene>
<evidence type="ECO:0000313" key="3">
    <source>
        <dbReference type="Proteomes" id="UP000282957"/>
    </source>
</evidence>
<comment type="caution">
    <text evidence="2">The sequence shown here is derived from an EMBL/GenBank/DDBJ whole genome shotgun (WGS) entry which is preliminary data.</text>
</comment>
<dbReference type="Proteomes" id="UP000282957">
    <property type="component" value="Unassembled WGS sequence"/>
</dbReference>
<evidence type="ECO:0000313" key="2">
    <source>
        <dbReference type="EMBL" id="RVT91399.1"/>
    </source>
</evidence>
<dbReference type="RefSeq" id="WP_127789817.1">
    <property type="nucleotide sequence ID" value="NZ_SACL01000011.1"/>
</dbReference>
<dbReference type="Pfam" id="PF20135">
    <property type="entry name" value="DUF6525"/>
    <property type="match status" value="1"/>
</dbReference>